<keyword evidence="3" id="KW-1185">Reference proteome</keyword>
<reference evidence="2 3" key="1">
    <citation type="submission" date="2019-03" db="EMBL/GenBank/DDBJ databases">
        <title>Genomic Encyclopedia of Archaeal and Bacterial Type Strains, Phase II (KMG-II): from individual species to whole genera.</title>
        <authorList>
            <person name="Goeker M."/>
        </authorList>
    </citation>
    <scope>NUCLEOTIDE SEQUENCE [LARGE SCALE GENOMIC DNA]</scope>
    <source>
        <strain evidence="2 3">DSM 15388</strain>
    </source>
</reference>
<feature type="compositionally biased region" description="Basic and acidic residues" evidence="1">
    <location>
        <begin position="30"/>
        <end position="39"/>
    </location>
</feature>
<gene>
    <name evidence="2" type="ORF">BCF53_11934</name>
</gene>
<evidence type="ECO:0000313" key="3">
    <source>
        <dbReference type="Proteomes" id="UP000295793"/>
    </source>
</evidence>
<proteinExistence type="predicted"/>
<dbReference type="EMBL" id="SLZR01000019">
    <property type="protein sequence ID" value="TCS37612.1"/>
    <property type="molecule type" value="Genomic_DNA"/>
</dbReference>
<feature type="region of interest" description="Disordered" evidence="1">
    <location>
        <begin position="20"/>
        <end position="39"/>
    </location>
</feature>
<comment type="caution">
    <text evidence="2">The sequence shown here is derived from an EMBL/GenBank/DDBJ whole genome shotgun (WGS) entry which is preliminary data.</text>
</comment>
<evidence type="ECO:0000256" key="1">
    <source>
        <dbReference type="SAM" id="MobiDB-lite"/>
    </source>
</evidence>
<organism evidence="2 3">
    <name type="scientific">Reinekea marinisedimentorum</name>
    <dbReference type="NCBI Taxonomy" id="230495"/>
    <lineage>
        <taxon>Bacteria</taxon>
        <taxon>Pseudomonadati</taxon>
        <taxon>Pseudomonadota</taxon>
        <taxon>Gammaproteobacteria</taxon>
        <taxon>Oceanospirillales</taxon>
        <taxon>Saccharospirillaceae</taxon>
        <taxon>Reinekea</taxon>
    </lineage>
</organism>
<accession>A0A4R3HWS7</accession>
<evidence type="ECO:0000313" key="2">
    <source>
        <dbReference type="EMBL" id="TCS37612.1"/>
    </source>
</evidence>
<name>A0A4R3HWS7_9GAMM</name>
<dbReference type="AlphaFoldDB" id="A0A4R3HWS7"/>
<protein>
    <submittedName>
        <fullName evidence="2">Uncharacterized protein</fullName>
    </submittedName>
</protein>
<sequence length="39" mass="4310">MVIAILAICAGVLLAYSQQSNQAAKPVPIKIERDEDKRR</sequence>
<dbReference type="Proteomes" id="UP000295793">
    <property type="component" value="Unassembled WGS sequence"/>
</dbReference>